<dbReference type="PANTHER" id="PTHR10751">
    <property type="entry name" value="GUANYLATE BINDING PROTEIN"/>
    <property type="match status" value="1"/>
</dbReference>
<keyword evidence="3" id="KW-0732">Signal</keyword>
<comment type="caution">
    <text evidence="5">The sequence shown here is derived from an EMBL/GenBank/DDBJ whole genome shotgun (WGS) entry which is preliminary data.</text>
</comment>
<organism evidence="5 6">
    <name type="scientific">Symbiodinium natans</name>
    <dbReference type="NCBI Taxonomy" id="878477"/>
    <lineage>
        <taxon>Eukaryota</taxon>
        <taxon>Sar</taxon>
        <taxon>Alveolata</taxon>
        <taxon>Dinophyceae</taxon>
        <taxon>Suessiales</taxon>
        <taxon>Symbiodiniaceae</taxon>
        <taxon>Symbiodinium</taxon>
    </lineage>
</organism>
<evidence type="ECO:0000259" key="4">
    <source>
        <dbReference type="Pfam" id="PF02263"/>
    </source>
</evidence>
<proteinExistence type="predicted"/>
<feature type="transmembrane region" description="Helical" evidence="2">
    <location>
        <begin position="454"/>
        <end position="473"/>
    </location>
</feature>
<protein>
    <recommendedName>
        <fullName evidence="4">Guanylate-binding protein N-terminal domain-containing protein</fullName>
    </recommendedName>
</protein>
<evidence type="ECO:0000256" key="2">
    <source>
        <dbReference type="SAM" id="Phobius"/>
    </source>
</evidence>
<feature type="signal peptide" evidence="3">
    <location>
        <begin position="1"/>
        <end position="18"/>
    </location>
</feature>
<evidence type="ECO:0000256" key="1">
    <source>
        <dbReference type="SAM" id="MobiDB-lite"/>
    </source>
</evidence>
<evidence type="ECO:0000256" key="3">
    <source>
        <dbReference type="SAM" id="SignalP"/>
    </source>
</evidence>
<feature type="compositionally biased region" description="Acidic residues" evidence="1">
    <location>
        <begin position="631"/>
        <end position="640"/>
    </location>
</feature>
<dbReference type="OrthoDB" id="10491005at2759"/>
<dbReference type="GO" id="GO:0005525">
    <property type="term" value="F:GTP binding"/>
    <property type="evidence" value="ECO:0007669"/>
    <property type="project" value="InterPro"/>
</dbReference>
<dbReference type="InterPro" id="IPR015894">
    <property type="entry name" value="Guanylate-bd_N"/>
</dbReference>
<evidence type="ECO:0000313" key="6">
    <source>
        <dbReference type="Proteomes" id="UP000604046"/>
    </source>
</evidence>
<dbReference type="EMBL" id="CAJNDS010002081">
    <property type="protein sequence ID" value="CAE7313290.1"/>
    <property type="molecule type" value="Genomic_DNA"/>
</dbReference>
<keyword evidence="2" id="KW-0472">Membrane</keyword>
<keyword evidence="6" id="KW-1185">Reference proteome</keyword>
<accession>A0A812NLM4</accession>
<keyword evidence="2" id="KW-0812">Transmembrane</keyword>
<sequence length="724" mass="80136">MALLLTLPLLAVIGAGTAARAALGPAPAVAWRNSELSAELPDSFTHLLGAVGSVCVTGDDRVGKSTLLTAWTQNLTGREDFVFPAGQTRDSLTKGLWSAVLPAEATGLDFHLNLCDSQGLKQVNELEQWRLFAANVLIPQTLVYMTINVVQNDQLRDLARMAHQFQLLANSSKAAFARFGRVLSPHLIVVVREESDLDGEPNENGRNLTAHLEQALSSPGFAADKALIRQIFRSREAWSLEELPLEARKALRTGVDHVAGRLWRRSGEVVLQRTVDALRSRQRTMPQSGLELAEWYRSVVATVNSHDEGALERLIGHTERLDVARQRQLLLQDGFGRILALLAGMALLSAFAASLGHWLDRLAWVAWIALAVCFLGASPLLRTPLGGVAQRYCDHVMTKALDGWMRQVCLEASAQTLAGAVASVLGALSYPLLTRQLKWLLSLLPLPAQLHRSFVLMLLVLLAACLMLLQEAVNELAFGDRGSLLFASGAGSLILAVIVHGAALMQQVLQNHAYTAAGDRGRALHFYIAERDAKVAELEETKEWRQHYRLHSATDCFWRFRRGPTWQQSVQLAQASGLLVWAWLTFPRWDALFAAGSAGNAMHLLHLLARWLRRRWRGAGEDEVSKWLSGLEEEQEDSDAEPQAAAKEEAEPVAPPVIPETFEEVQLRMEIEQMRQEQERAAQARFRLTTKTPSRQATECQRDGFIALVKLVKPLLNMCGSWLL</sequence>
<feature type="transmembrane region" description="Helical" evidence="2">
    <location>
        <begin position="362"/>
        <end position="381"/>
    </location>
</feature>
<dbReference type="GO" id="GO:0003924">
    <property type="term" value="F:GTPase activity"/>
    <property type="evidence" value="ECO:0007669"/>
    <property type="project" value="InterPro"/>
</dbReference>
<dbReference type="Gene3D" id="3.40.50.300">
    <property type="entry name" value="P-loop containing nucleotide triphosphate hydrolases"/>
    <property type="match status" value="1"/>
</dbReference>
<dbReference type="SUPFAM" id="SSF52540">
    <property type="entry name" value="P-loop containing nucleoside triphosphate hydrolases"/>
    <property type="match status" value="1"/>
</dbReference>
<evidence type="ECO:0000313" key="5">
    <source>
        <dbReference type="EMBL" id="CAE7313290.1"/>
    </source>
</evidence>
<dbReference type="Proteomes" id="UP000604046">
    <property type="component" value="Unassembled WGS sequence"/>
</dbReference>
<dbReference type="Pfam" id="PF02263">
    <property type="entry name" value="GBP"/>
    <property type="match status" value="1"/>
</dbReference>
<feature type="transmembrane region" description="Helical" evidence="2">
    <location>
        <begin position="485"/>
        <end position="505"/>
    </location>
</feature>
<keyword evidence="2" id="KW-1133">Transmembrane helix</keyword>
<reference evidence="5" key="1">
    <citation type="submission" date="2021-02" db="EMBL/GenBank/DDBJ databases">
        <authorList>
            <person name="Dougan E. K."/>
            <person name="Rhodes N."/>
            <person name="Thang M."/>
            <person name="Chan C."/>
        </authorList>
    </citation>
    <scope>NUCLEOTIDE SEQUENCE</scope>
</reference>
<feature type="chain" id="PRO_5032619848" description="Guanylate-binding protein N-terminal domain-containing protein" evidence="3">
    <location>
        <begin position="19"/>
        <end position="724"/>
    </location>
</feature>
<dbReference type="AlphaFoldDB" id="A0A812NLM4"/>
<feature type="domain" description="Guanylate-binding protein N-terminal" evidence="4">
    <location>
        <begin position="51"/>
        <end position="169"/>
    </location>
</feature>
<name>A0A812NLM4_9DINO</name>
<feature type="transmembrane region" description="Helical" evidence="2">
    <location>
        <begin position="335"/>
        <end position="355"/>
    </location>
</feature>
<dbReference type="InterPro" id="IPR027417">
    <property type="entry name" value="P-loop_NTPase"/>
</dbReference>
<gene>
    <name evidence="5" type="ORF">SNAT2548_LOCUS16443</name>
</gene>
<feature type="region of interest" description="Disordered" evidence="1">
    <location>
        <begin position="629"/>
        <end position="652"/>
    </location>
</feature>